<dbReference type="EMBL" id="GBRH01258866">
    <property type="protein sequence ID" value="JAD39029.1"/>
    <property type="molecule type" value="Transcribed_RNA"/>
</dbReference>
<reference evidence="2" key="2">
    <citation type="journal article" date="2015" name="Data Brief">
        <title>Shoot transcriptome of the giant reed, Arundo donax.</title>
        <authorList>
            <person name="Barrero R.A."/>
            <person name="Guerrero F.D."/>
            <person name="Moolhuijzen P."/>
            <person name="Goolsby J.A."/>
            <person name="Tidwell J."/>
            <person name="Bellgard S.E."/>
            <person name="Bellgard M.I."/>
        </authorList>
    </citation>
    <scope>NUCLEOTIDE SEQUENCE</scope>
    <source>
        <tissue evidence="2">Shoot tissue taken approximately 20 cm above the soil surface</tissue>
    </source>
</reference>
<evidence type="ECO:0000313" key="2">
    <source>
        <dbReference type="EMBL" id="JAD39029.1"/>
    </source>
</evidence>
<organism evidence="2">
    <name type="scientific">Arundo donax</name>
    <name type="common">Giant reed</name>
    <name type="synonym">Donax arundinaceus</name>
    <dbReference type="NCBI Taxonomy" id="35708"/>
    <lineage>
        <taxon>Eukaryota</taxon>
        <taxon>Viridiplantae</taxon>
        <taxon>Streptophyta</taxon>
        <taxon>Embryophyta</taxon>
        <taxon>Tracheophyta</taxon>
        <taxon>Spermatophyta</taxon>
        <taxon>Magnoliopsida</taxon>
        <taxon>Liliopsida</taxon>
        <taxon>Poales</taxon>
        <taxon>Poaceae</taxon>
        <taxon>PACMAD clade</taxon>
        <taxon>Arundinoideae</taxon>
        <taxon>Arundineae</taxon>
        <taxon>Arundo</taxon>
    </lineage>
</organism>
<reference evidence="2" key="1">
    <citation type="submission" date="2014-09" db="EMBL/GenBank/DDBJ databases">
        <authorList>
            <person name="Magalhaes I.L.F."/>
            <person name="Oliveira U."/>
            <person name="Santos F.R."/>
            <person name="Vidigal T.H.D.A."/>
            <person name="Brescovit A.D."/>
            <person name="Santos A.J."/>
        </authorList>
    </citation>
    <scope>NUCLEOTIDE SEQUENCE</scope>
    <source>
        <tissue evidence="2">Shoot tissue taken approximately 20 cm above the soil surface</tissue>
    </source>
</reference>
<accession>A0A0A8ZI29</accession>
<dbReference type="AlphaFoldDB" id="A0A0A8ZI29"/>
<name>A0A0A8ZI29_ARUDO</name>
<proteinExistence type="predicted"/>
<feature type="region of interest" description="Disordered" evidence="1">
    <location>
        <begin position="1"/>
        <end position="21"/>
    </location>
</feature>
<protein>
    <submittedName>
        <fullName evidence="2">Uncharacterized protein</fullName>
    </submittedName>
</protein>
<evidence type="ECO:0000256" key="1">
    <source>
        <dbReference type="SAM" id="MobiDB-lite"/>
    </source>
</evidence>
<sequence length="21" mass="2252">MHDENARGSGGKHSKDGRGKK</sequence>